<dbReference type="AlphaFoldDB" id="A0A4R7LIM7"/>
<keyword evidence="2" id="KW-1185">Reference proteome</keyword>
<gene>
    <name evidence="1" type="ORF">BDE40_2668</name>
</gene>
<dbReference type="OrthoDB" id="1490206at2"/>
<dbReference type="EMBL" id="SOBH01000003">
    <property type="protein sequence ID" value="TDT73890.1"/>
    <property type="molecule type" value="Genomic_DNA"/>
</dbReference>
<proteinExistence type="predicted"/>
<evidence type="ECO:0000313" key="2">
    <source>
        <dbReference type="Proteomes" id="UP000294563"/>
    </source>
</evidence>
<dbReference type="Proteomes" id="UP000294563">
    <property type="component" value="Unassembled WGS sequence"/>
</dbReference>
<protein>
    <submittedName>
        <fullName evidence="1">Uncharacterized protein</fullName>
    </submittedName>
</protein>
<name>A0A4R7LIM7_9RHOB</name>
<accession>A0A4R7LIM7</accession>
<evidence type="ECO:0000313" key="1">
    <source>
        <dbReference type="EMBL" id="TDT73890.1"/>
    </source>
</evidence>
<comment type="caution">
    <text evidence="1">The sequence shown here is derived from an EMBL/GenBank/DDBJ whole genome shotgun (WGS) entry which is preliminary data.</text>
</comment>
<organism evidence="1 2">
    <name type="scientific">Litoreibacter halocynthiae</name>
    <dbReference type="NCBI Taxonomy" id="1242689"/>
    <lineage>
        <taxon>Bacteria</taxon>
        <taxon>Pseudomonadati</taxon>
        <taxon>Pseudomonadota</taxon>
        <taxon>Alphaproteobacteria</taxon>
        <taxon>Rhodobacterales</taxon>
        <taxon>Roseobacteraceae</taxon>
        <taxon>Litoreibacter</taxon>
    </lineage>
</organism>
<sequence length="1250" mass="140824">MNDNQISGKILQKSDHQGIENLLVVVYEFDRDTNASFLSWITGLNPTAVSDLLPSDAVHNLPPPDPSLTQPDRIGSVLTDKSGYFELHYEDELVKEADGTRPDLLLLVLGPDFSENSNSAPFGIDFSSRLLHISDLKVRMNVGRTEGYIILLDEELLAAKGMIVKPDKVVPDKKEISAKLARQTRDRFDLRAAIDVQQRELYAEFKDENSDLEKAVAHTKTAVLKTLALQKGGGNSENYFWGDEPPMQITQGLTVMPDWFVAKDAISLHLSDWDIDELDVDVDVDFARGPSLCKLMRHFGYGSGLEKNKDLLTEIRTKKALNEILASASKPVVTSEDGGEILNDTSLPEQLRSDILGKIASQVSSIPSVQKSDLELSSQASSTNDLNRTKEIVSSLEHSGGPDNVATWYDYNVLNLAFESVWTSTFDKNFEETASQLFRETVKVMPDDPFGRIQMESIHAHNELVKVLNGIAGDPEADNAIRAVPVLPREVLEYLPRMDPYTWSSFSDSKQVEIVNIFRDYERQRDDPSIPNQDKLRMDDAVEQAENAVRQLWSPDSAGGALTYVVPSKPQNNLARLALQMQSQLNEPYVFNYFVPGSVNFGLMETTRTNFYSMGMEPTRCVSTFPLAPGETFEFSYKSETTQSLNEKRLEKTLRETNFENQKTTKSEVTAMAKVTQALELQAGGDGGLNFGIVNINAQASAKNNSAQERQKTNKRILEGVSKVEKKLHNETHISFDTTSNFEEEVSTKRTISNPNNELTVTYILYELERRYRVSTNMQRAEPVIAVALDMPAPHEINEIFIMRYSSIFRDVLLSSDFEGALDFVEDGLSADLARIEIAKATHEKQSRLYDTSEASALELAQMVKSHRERVTSYSNHAIDAEEREDTAGDIFGAIMSGGLTELFGDDNDGKSPEYYQAKADNAEKALNYLTSEYEAKVRHMRSAEDGLNQASKALSDLMVEKSRKDILIAQFILHLKDNIFHYMHEIWKREHKDKRFFSLYDMEVPFFPASDTNYRLRRPQPGDKFQAPIPGLRRDANPYVLEFDAPTPPSDQSDVPRRKLADIADLDSPLGFRGNFAIFPLRECCLITDVMLHSYFDEYFGTKDPATNRSYTAKDLIAYAKEAWNFKYSSATSPDADPTPFLSEIEKQELAQLIERLSLTNPGGEIETLFHTGQVYLDALVGENTLLEPFKRAHREHDQNKVQEEVRKARLENLRFAARLAQDQPLLDDPDVDKRTEIIGNPQQILNGE</sequence>
<reference evidence="1 2" key="1">
    <citation type="submission" date="2019-03" db="EMBL/GenBank/DDBJ databases">
        <title>Genomic Encyclopedia of Archaeal and Bacterial Type Strains, Phase II (KMG-II): from individual species to whole genera.</title>
        <authorList>
            <person name="Goeker M."/>
        </authorList>
    </citation>
    <scope>NUCLEOTIDE SEQUENCE [LARGE SCALE GENOMIC DNA]</scope>
    <source>
        <strain evidence="1 2">DSM 29467</strain>
    </source>
</reference>
<dbReference type="RefSeq" id="WP_134015218.1">
    <property type="nucleotide sequence ID" value="NZ_SOBH01000003.1"/>
</dbReference>